<evidence type="ECO:0008006" key="3">
    <source>
        <dbReference type="Google" id="ProtNLM"/>
    </source>
</evidence>
<keyword evidence="2" id="KW-1185">Reference proteome</keyword>
<name>A0A316C370_PSESE</name>
<proteinExistence type="predicted"/>
<sequence>MARGNNNRTSDALALEIRRQFGSDAVKRFVRALPAFKVDQELPRKIRDLLGKLDHAEDSGMDGLRRKN</sequence>
<dbReference type="OrthoDB" id="8098780at2"/>
<evidence type="ECO:0000313" key="1">
    <source>
        <dbReference type="EMBL" id="PWJ84195.1"/>
    </source>
</evidence>
<dbReference type="EMBL" id="QGGG01000006">
    <property type="protein sequence ID" value="PWJ84195.1"/>
    <property type="molecule type" value="Genomic_DNA"/>
</dbReference>
<dbReference type="AlphaFoldDB" id="A0A316C370"/>
<dbReference type="Proteomes" id="UP000245396">
    <property type="component" value="Unassembled WGS sequence"/>
</dbReference>
<comment type="caution">
    <text evidence="1">The sequence shown here is derived from an EMBL/GenBank/DDBJ whole genome shotgun (WGS) entry which is preliminary data.</text>
</comment>
<protein>
    <recommendedName>
        <fullName evidence="3">Anti-sigma factor NepR domain-containing protein</fullName>
    </recommendedName>
</protein>
<dbReference type="RefSeq" id="WP_019172788.1">
    <property type="nucleotide sequence ID" value="NZ_QGGG01000006.1"/>
</dbReference>
<gene>
    <name evidence="1" type="ORF">C7441_106110</name>
</gene>
<evidence type="ECO:0000313" key="2">
    <source>
        <dbReference type="Proteomes" id="UP000245396"/>
    </source>
</evidence>
<organism evidence="1 2">
    <name type="scientific">Pseudaminobacter salicylatoxidans</name>
    <dbReference type="NCBI Taxonomy" id="93369"/>
    <lineage>
        <taxon>Bacteria</taxon>
        <taxon>Pseudomonadati</taxon>
        <taxon>Pseudomonadota</taxon>
        <taxon>Alphaproteobacteria</taxon>
        <taxon>Hyphomicrobiales</taxon>
        <taxon>Phyllobacteriaceae</taxon>
        <taxon>Pseudaminobacter</taxon>
    </lineage>
</organism>
<accession>A0A316C370</accession>
<reference evidence="1 2" key="1">
    <citation type="submission" date="2018-05" db="EMBL/GenBank/DDBJ databases">
        <title>Genomic Encyclopedia of Type Strains, Phase IV (KMG-IV): sequencing the most valuable type-strain genomes for metagenomic binning, comparative biology and taxonomic classification.</title>
        <authorList>
            <person name="Goeker M."/>
        </authorList>
    </citation>
    <scope>NUCLEOTIDE SEQUENCE [LARGE SCALE GENOMIC DNA]</scope>
    <source>
        <strain evidence="1 2">DSM 6986</strain>
    </source>
</reference>